<accession>H2XPL1</accession>
<dbReference type="AlphaFoldDB" id="H2XPL1"/>
<dbReference type="EMBL" id="EAAA01000844">
    <property type="status" value="NOT_ANNOTATED_CDS"/>
    <property type="molecule type" value="Genomic_DNA"/>
</dbReference>
<dbReference type="HOGENOM" id="CLU_3175117_0_0_1"/>
<dbReference type="Ensembl" id="ENSCINT00000030757.1">
    <property type="protein sequence ID" value="ENSCINP00000031595.1"/>
    <property type="gene ID" value="ENSCING00000023986.1"/>
</dbReference>
<reference evidence="1" key="2">
    <citation type="journal article" date="2008" name="Genome Biol.">
        <title>Improved genome assembly and evidence-based global gene model set for the chordate Ciona intestinalis: new insight into intron and operon populations.</title>
        <authorList>
            <person name="Satou Y."/>
            <person name="Mineta K."/>
            <person name="Ogasawara M."/>
            <person name="Sasakura Y."/>
            <person name="Shoguchi E."/>
            <person name="Ueno K."/>
            <person name="Yamada L."/>
            <person name="Matsumoto J."/>
            <person name="Wasserscheid J."/>
            <person name="Dewar K."/>
            <person name="Wiley G.B."/>
            <person name="Macmil S.L."/>
            <person name="Roe B.A."/>
            <person name="Zeller R.W."/>
            <person name="Hastings K.E."/>
            <person name="Lemaire P."/>
            <person name="Lindquist E."/>
            <person name="Endo T."/>
            <person name="Hotta K."/>
            <person name="Inaba K."/>
        </authorList>
    </citation>
    <scope>NUCLEOTIDE SEQUENCE [LARGE SCALE GENOMIC DNA]</scope>
    <source>
        <strain evidence="1">wild type</strain>
    </source>
</reference>
<keyword evidence="2" id="KW-1185">Reference proteome</keyword>
<dbReference type="Proteomes" id="UP000008144">
    <property type="component" value="Chromosome 12"/>
</dbReference>
<evidence type="ECO:0000313" key="1">
    <source>
        <dbReference type="Ensembl" id="ENSCINP00000031595.1"/>
    </source>
</evidence>
<dbReference type="InParanoid" id="H2XPL1"/>
<evidence type="ECO:0000313" key="2">
    <source>
        <dbReference type="Proteomes" id="UP000008144"/>
    </source>
</evidence>
<reference evidence="1" key="3">
    <citation type="submission" date="2025-08" db="UniProtKB">
        <authorList>
            <consortium name="Ensembl"/>
        </authorList>
    </citation>
    <scope>IDENTIFICATION</scope>
</reference>
<organism evidence="1 2">
    <name type="scientific">Ciona intestinalis</name>
    <name type="common">Transparent sea squirt</name>
    <name type="synonym">Ascidia intestinalis</name>
    <dbReference type="NCBI Taxonomy" id="7719"/>
    <lineage>
        <taxon>Eukaryota</taxon>
        <taxon>Metazoa</taxon>
        <taxon>Chordata</taxon>
        <taxon>Tunicata</taxon>
        <taxon>Ascidiacea</taxon>
        <taxon>Phlebobranchia</taxon>
        <taxon>Cionidae</taxon>
        <taxon>Ciona</taxon>
    </lineage>
</organism>
<proteinExistence type="predicted"/>
<protein>
    <submittedName>
        <fullName evidence="1">Uncharacterized protein</fullName>
    </submittedName>
</protein>
<reference evidence="1" key="4">
    <citation type="submission" date="2025-09" db="UniProtKB">
        <authorList>
            <consortium name="Ensembl"/>
        </authorList>
    </citation>
    <scope>IDENTIFICATION</scope>
</reference>
<sequence length="47" mass="5556">MLQWIVDYRYALWIWISLALKKQMIKAGIKIVVVSISLLVDHNFPLK</sequence>
<name>H2XPL1_CIOIN</name>
<reference evidence="2" key="1">
    <citation type="journal article" date="2002" name="Science">
        <title>The draft genome of Ciona intestinalis: insights into chordate and vertebrate origins.</title>
        <authorList>
            <person name="Dehal P."/>
            <person name="Satou Y."/>
            <person name="Campbell R.K."/>
            <person name="Chapman J."/>
            <person name="Degnan B."/>
            <person name="De Tomaso A."/>
            <person name="Davidson B."/>
            <person name="Di Gregorio A."/>
            <person name="Gelpke M."/>
            <person name="Goodstein D.M."/>
            <person name="Harafuji N."/>
            <person name="Hastings K.E."/>
            <person name="Ho I."/>
            <person name="Hotta K."/>
            <person name="Huang W."/>
            <person name="Kawashima T."/>
            <person name="Lemaire P."/>
            <person name="Martinez D."/>
            <person name="Meinertzhagen I.A."/>
            <person name="Necula S."/>
            <person name="Nonaka M."/>
            <person name="Putnam N."/>
            <person name="Rash S."/>
            <person name="Saiga H."/>
            <person name="Satake M."/>
            <person name="Terry A."/>
            <person name="Yamada L."/>
            <person name="Wang H.G."/>
            <person name="Awazu S."/>
            <person name="Azumi K."/>
            <person name="Boore J."/>
            <person name="Branno M."/>
            <person name="Chin-Bow S."/>
            <person name="DeSantis R."/>
            <person name="Doyle S."/>
            <person name="Francino P."/>
            <person name="Keys D.N."/>
            <person name="Haga S."/>
            <person name="Hayashi H."/>
            <person name="Hino K."/>
            <person name="Imai K.S."/>
            <person name="Inaba K."/>
            <person name="Kano S."/>
            <person name="Kobayashi K."/>
            <person name="Kobayashi M."/>
            <person name="Lee B.I."/>
            <person name="Makabe K.W."/>
            <person name="Manohar C."/>
            <person name="Matassi G."/>
            <person name="Medina M."/>
            <person name="Mochizuki Y."/>
            <person name="Mount S."/>
            <person name="Morishita T."/>
            <person name="Miura S."/>
            <person name="Nakayama A."/>
            <person name="Nishizaka S."/>
            <person name="Nomoto H."/>
            <person name="Ohta F."/>
            <person name="Oishi K."/>
            <person name="Rigoutsos I."/>
            <person name="Sano M."/>
            <person name="Sasaki A."/>
            <person name="Sasakura Y."/>
            <person name="Shoguchi E."/>
            <person name="Shin-i T."/>
            <person name="Spagnuolo A."/>
            <person name="Stainier D."/>
            <person name="Suzuki M.M."/>
            <person name="Tassy O."/>
            <person name="Takatori N."/>
            <person name="Tokuoka M."/>
            <person name="Yagi K."/>
            <person name="Yoshizaki F."/>
            <person name="Wada S."/>
            <person name="Zhang C."/>
            <person name="Hyatt P.D."/>
            <person name="Larimer F."/>
            <person name="Detter C."/>
            <person name="Doggett N."/>
            <person name="Glavina T."/>
            <person name="Hawkins T."/>
            <person name="Richardson P."/>
            <person name="Lucas S."/>
            <person name="Kohara Y."/>
            <person name="Levine M."/>
            <person name="Satoh N."/>
            <person name="Rokhsar D.S."/>
        </authorList>
    </citation>
    <scope>NUCLEOTIDE SEQUENCE [LARGE SCALE GENOMIC DNA]</scope>
</reference>